<evidence type="ECO:0000313" key="3">
    <source>
        <dbReference type="Proteomes" id="UP000799440"/>
    </source>
</evidence>
<name>A0A6A6VNC2_9PLEO</name>
<dbReference type="OrthoDB" id="5376312at2759"/>
<feature type="compositionally biased region" description="Low complexity" evidence="1">
    <location>
        <begin position="256"/>
        <end position="271"/>
    </location>
</feature>
<keyword evidence="3" id="KW-1185">Reference proteome</keyword>
<reference evidence="2" key="1">
    <citation type="journal article" date="2020" name="Stud. Mycol.">
        <title>101 Dothideomycetes genomes: a test case for predicting lifestyles and emergence of pathogens.</title>
        <authorList>
            <person name="Haridas S."/>
            <person name="Albert R."/>
            <person name="Binder M."/>
            <person name="Bloem J."/>
            <person name="Labutti K."/>
            <person name="Salamov A."/>
            <person name="Andreopoulos B."/>
            <person name="Baker S."/>
            <person name="Barry K."/>
            <person name="Bills G."/>
            <person name="Bluhm B."/>
            <person name="Cannon C."/>
            <person name="Castanera R."/>
            <person name="Culley D."/>
            <person name="Daum C."/>
            <person name="Ezra D."/>
            <person name="Gonzalez J."/>
            <person name="Henrissat B."/>
            <person name="Kuo A."/>
            <person name="Liang C."/>
            <person name="Lipzen A."/>
            <person name="Lutzoni F."/>
            <person name="Magnuson J."/>
            <person name="Mondo S."/>
            <person name="Nolan M."/>
            <person name="Ohm R."/>
            <person name="Pangilinan J."/>
            <person name="Park H.-J."/>
            <person name="Ramirez L."/>
            <person name="Alfaro M."/>
            <person name="Sun H."/>
            <person name="Tritt A."/>
            <person name="Yoshinaga Y."/>
            <person name="Zwiers L.-H."/>
            <person name="Turgeon B."/>
            <person name="Goodwin S."/>
            <person name="Spatafora J."/>
            <person name="Crous P."/>
            <person name="Grigoriev I."/>
        </authorList>
    </citation>
    <scope>NUCLEOTIDE SEQUENCE</scope>
    <source>
        <strain evidence="2">CBS 119925</strain>
    </source>
</reference>
<feature type="non-terminal residue" evidence="2">
    <location>
        <position position="1"/>
    </location>
</feature>
<feature type="region of interest" description="Disordered" evidence="1">
    <location>
        <begin position="52"/>
        <end position="81"/>
    </location>
</feature>
<feature type="compositionally biased region" description="Polar residues" evidence="1">
    <location>
        <begin position="61"/>
        <end position="70"/>
    </location>
</feature>
<accession>A0A6A6VNC2</accession>
<feature type="region of interest" description="Disordered" evidence="1">
    <location>
        <begin position="295"/>
        <end position="392"/>
    </location>
</feature>
<feature type="region of interest" description="Disordered" evidence="1">
    <location>
        <begin position="237"/>
        <end position="272"/>
    </location>
</feature>
<organism evidence="2 3">
    <name type="scientific">Sporormia fimetaria CBS 119925</name>
    <dbReference type="NCBI Taxonomy" id="1340428"/>
    <lineage>
        <taxon>Eukaryota</taxon>
        <taxon>Fungi</taxon>
        <taxon>Dikarya</taxon>
        <taxon>Ascomycota</taxon>
        <taxon>Pezizomycotina</taxon>
        <taxon>Dothideomycetes</taxon>
        <taxon>Pleosporomycetidae</taxon>
        <taxon>Pleosporales</taxon>
        <taxon>Sporormiaceae</taxon>
        <taxon>Sporormia</taxon>
    </lineage>
</organism>
<protein>
    <submittedName>
        <fullName evidence="2">Uncharacterized protein</fullName>
    </submittedName>
</protein>
<dbReference type="Proteomes" id="UP000799440">
    <property type="component" value="Unassembled WGS sequence"/>
</dbReference>
<dbReference type="AlphaFoldDB" id="A0A6A6VNC2"/>
<evidence type="ECO:0000313" key="2">
    <source>
        <dbReference type="EMBL" id="KAF2752045.1"/>
    </source>
</evidence>
<sequence>ILIVVLAISTILAVTWLFRARFYPGRKRTSKRKNEKLPSLFSWKHLWGSKRPDARPRRDGYSTTLQANELEQTDSRDMSGAMQDPERAMLSGDNGVGRNTSVRSVMTLPAYSPAARENERILGREGERAGIDTVVEFPEGHDEEEARREAEMASLYQIRLARRQEQAEREARRQARREARARGDVAALAEIRRRAEEAADISLSQVLIAEHQGANRERRVPSVQYADLGIARHDGTRLRASSNASDRSDHRPLLDSAASISGQSSRSRAVSNNSLQTHYRAASASSLVSSRASSEFDLAEPTGQPRGTYAGDFEEVSLNRRSISRSRSASRGPTPLHSPSIEIPRDEAPAYEDPPNYESPVATRPPQLPRLETVPSIQITSELTPVDGPSRP</sequence>
<evidence type="ECO:0000256" key="1">
    <source>
        <dbReference type="SAM" id="MobiDB-lite"/>
    </source>
</evidence>
<gene>
    <name evidence="2" type="ORF">M011DRAFT_393041</name>
</gene>
<proteinExistence type="predicted"/>
<dbReference type="EMBL" id="MU006561">
    <property type="protein sequence ID" value="KAF2752045.1"/>
    <property type="molecule type" value="Genomic_DNA"/>
</dbReference>